<dbReference type="Proteomes" id="UP000018936">
    <property type="component" value="Unassembled WGS sequence"/>
</dbReference>
<dbReference type="InterPro" id="IPR035973">
    <property type="entry name" value="Cyt_c_oxidase_su3-like_sf"/>
</dbReference>
<feature type="compositionally biased region" description="Basic residues" evidence="1">
    <location>
        <begin position="1"/>
        <end position="16"/>
    </location>
</feature>
<proteinExistence type="predicted"/>
<evidence type="ECO:0000313" key="2">
    <source>
        <dbReference type="EMBL" id="ETE57213.1"/>
    </source>
</evidence>
<dbReference type="GO" id="GO:0009055">
    <property type="term" value="F:electron transfer activity"/>
    <property type="evidence" value="ECO:0007669"/>
    <property type="project" value="InterPro"/>
</dbReference>
<evidence type="ECO:0000313" key="3">
    <source>
        <dbReference type="Proteomes" id="UP000018936"/>
    </source>
</evidence>
<feature type="region of interest" description="Disordered" evidence="1">
    <location>
        <begin position="81"/>
        <end position="100"/>
    </location>
</feature>
<comment type="caution">
    <text evidence="2">The sequence shown here is derived from an EMBL/GenBank/DDBJ whole genome shotgun (WGS) entry which is preliminary data.</text>
</comment>
<dbReference type="GO" id="GO:0016020">
    <property type="term" value="C:membrane"/>
    <property type="evidence" value="ECO:0007669"/>
    <property type="project" value="InterPro"/>
</dbReference>
<dbReference type="AlphaFoldDB" id="V8N6C5"/>
<dbReference type="EMBL" id="AZIM01009253">
    <property type="protein sequence ID" value="ETE57213.1"/>
    <property type="molecule type" value="Genomic_DNA"/>
</dbReference>
<dbReference type="OrthoDB" id="10050457at2759"/>
<organism evidence="2 3">
    <name type="scientific">Ophiophagus hannah</name>
    <name type="common">King cobra</name>
    <name type="synonym">Naja hannah</name>
    <dbReference type="NCBI Taxonomy" id="8665"/>
    <lineage>
        <taxon>Eukaryota</taxon>
        <taxon>Metazoa</taxon>
        <taxon>Chordata</taxon>
        <taxon>Craniata</taxon>
        <taxon>Vertebrata</taxon>
        <taxon>Euteleostomi</taxon>
        <taxon>Lepidosauria</taxon>
        <taxon>Squamata</taxon>
        <taxon>Bifurcata</taxon>
        <taxon>Unidentata</taxon>
        <taxon>Episquamata</taxon>
        <taxon>Toxicofera</taxon>
        <taxon>Serpentes</taxon>
        <taxon>Colubroidea</taxon>
        <taxon>Elapidae</taxon>
        <taxon>Elapinae</taxon>
        <taxon>Ophiophagus</taxon>
    </lineage>
</organism>
<gene>
    <name evidence="2" type="primary">MT-CO3</name>
    <name evidence="2" type="ORF">L345_17074</name>
</gene>
<name>V8N6C5_OPHHA</name>
<feature type="non-terminal residue" evidence="2">
    <location>
        <position position="1"/>
    </location>
</feature>
<evidence type="ECO:0000256" key="1">
    <source>
        <dbReference type="SAM" id="MobiDB-lite"/>
    </source>
</evidence>
<protein>
    <submittedName>
        <fullName evidence="2">Cytochrome c oxidase subunit 3</fullName>
    </submittedName>
</protein>
<dbReference type="SUPFAM" id="SSF81452">
    <property type="entry name" value="Cytochrome c oxidase subunit III-like"/>
    <property type="match status" value="1"/>
</dbReference>
<feature type="region of interest" description="Disordered" evidence="1">
    <location>
        <begin position="1"/>
        <end position="29"/>
    </location>
</feature>
<dbReference type="Gene3D" id="1.10.287.70">
    <property type="match status" value="1"/>
</dbReference>
<reference evidence="2 3" key="1">
    <citation type="journal article" date="2013" name="Proc. Natl. Acad. Sci. U.S.A.">
        <title>The king cobra genome reveals dynamic gene evolution and adaptation in the snake venom system.</title>
        <authorList>
            <person name="Vonk F.J."/>
            <person name="Casewell N.R."/>
            <person name="Henkel C.V."/>
            <person name="Heimberg A.M."/>
            <person name="Jansen H.J."/>
            <person name="McCleary R.J."/>
            <person name="Kerkkamp H.M."/>
            <person name="Vos R.A."/>
            <person name="Guerreiro I."/>
            <person name="Calvete J.J."/>
            <person name="Wuster W."/>
            <person name="Woods A.E."/>
            <person name="Logan J.M."/>
            <person name="Harrison R.A."/>
            <person name="Castoe T.A."/>
            <person name="de Koning A.P."/>
            <person name="Pollock D.D."/>
            <person name="Yandell M."/>
            <person name="Calderon D."/>
            <person name="Renjifo C."/>
            <person name="Currier R.B."/>
            <person name="Salgado D."/>
            <person name="Pla D."/>
            <person name="Sanz L."/>
            <person name="Hyder A.S."/>
            <person name="Ribeiro J.M."/>
            <person name="Arntzen J.W."/>
            <person name="van den Thillart G.E."/>
            <person name="Boetzer M."/>
            <person name="Pirovano W."/>
            <person name="Dirks R.P."/>
            <person name="Spaink H.P."/>
            <person name="Duboule D."/>
            <person name="McGlinn E."/>
            <person name="Kini R.M."/>
            <person name="Richardson M.K."/>
        </authorList>
    </citation>
    <scope>NUCLEOTIDE SEQUENCE</scope>
    <source>
        <tissue evidence="2">Blood</tissue>
    </source>
</reference>
<keyword evidence="3" id="KW-1185">Reference proteome</keyword>
<accession>V8N6C5</accession>
<sequence length="266" mass="30566">MTNNYNKHRPKHHLNHHSNTLTHSMNMPRNQYPIHNPNHLKTTPPTSNRSCYQILSYTNYSLHNTTPRLLYRSNNNYCHPNRNQSIRLTSHPSRRPNQMRNSNLLSPRIHLLIHTLPSVRSLYLIEEVFDPITTTTRSRPPHGTTNRTPNPSCSYCTRRTTLMNNPITWCKSRCSTRTPKSTPTSYITKRGLLRTHINISPTILINTTRTSSSLHSSICVCTINYLISTRKHIMTHQLHQYHLVDPSPWPLTGAMGSLLLASGLAV</sequence>